<reference evidence="1" key="1">
    <citation type="journal article" date="2014" name="Front. Microbiol.">
        <title>High frequency of phylogenetically diverse reductive dehalogenase-homologous genes in deep subseafloor sedimentary metagenomes.</title>
        <authorList>
            <person name="Kawai M."/>
            <person name="Futagami T."/>
            <person name="Toyoda A."/>
            <person name="Takaki Y."/>
            <person name="Nishi S."/>
            <person name="Hori S."/>
            <person name="Arai W."/>
            <person name="Tsubouchi T."/>
            <person name="Morono Y."/>
            <person name="Uchiyama I."/>
            <person name="Ito T."/>
            <person name="Fujiyama A."/>
            <person name="Inagaki F."/>
            <person name="Takami H."/>
        </authorList>
    </citation>
    <scope>NUCLEOTIDE SEQUENCE</scope>
    <source>
        <strain evidence="1">Expedition CK06-06</strain>
    </source>
</reference>
<organism evidence="1">
    <name type="scientific">marine sediment metagenome</name>
    <dbReference type="NCBI Taxonomy" id="412755"/>
    <lineage>
        <taxon>unclassified sequences</taxon>
        <taxon>metagenomes</taxon>
        <taxon>ecological metagenomes</taxon>
    </lineage>
</organism>
<sequence length="92" mass="10783">MSEEGKLKKEIKKFLGRWTFHIRDEGDYIETGDNDGFMINKLLKPVDEAKKDFPICNTCTFENCYWKNQRGTSYSLCPPRAEWFETVFGDSS</sequence>
<evidence type="ECO:0000313" key="1">
    <source>
        <dbReference type="EMBL" id="GAG79390.1"/>
    </source>
</evidence>
<protein>
    <submittedName>
        <fullName evidence="1">Uncharacterized protein</fullName>
    </submittedName>
</protein>
<gene>
    <name evidence="1" type="ORF">S01H4_35524</name>
</gene>
<dbReference type="EMBL" id="BART01018899">
    <property type="protein sequence ID" value="GAG79390.1"/>
    <property type="molecule type" value="Genomic_DNA"/>
</dbReference>
<name>X1AA83_9ZZZZ</name>
<dbReference type="AlphaFoldDB" id="X1AA83"/>
<comment type="caution">
    <text evidence="1">The sequence shown here is derived from an EMBL/GenBank/DDBJ whole genome shotgun (WGS) entry which is preliminary data.</text>
</comment>
<accession>X1AA83</accession>
<proteinExistence type="predicted"/>